<feature type="compositionally biased region" description="Polar residues" evidence="1">
    <location>
        <begin position="15"/>
        <end position="25"/>
    </location>
</feature>
<evidence type="ECO:0000256" key="1">
    <source>
        <dbReference type="SAM" id="MobiDB-lite"/>
    </source>
</evidence>
<keyword evidence="3" id="KW-1185">Reference proteome</keyword>
<dbReference type="EMBL" id="BAAAQN010000056">
    <property type="protein sequence ID" value="GAA2053255.1"/>
    <property type="molecule type" value="Genomic_DNA"/>
</dbReference>
<dbReference type="Proteomes" id="UP001500751">
    <property type="component" value="Unassembled WGS sequence"/>
</dbReference>
<accession>A0ABN2V695</accession>
<name>A0ABN2V695_9ACTN</name>
<sequence>MGEVRDPDHGGSGPERQSSDTTPLTSGYARTLPYRTPIGHALLIAEHSWQKPEVVVAVPDVTLIIRPPSGDGPSPVRGRLINVRTDAVARSAKGTGMTGRRGYFESEDAYVRRATEAATSAAADADARLAGQIRTTDGRINALAARVEGLSQAFDAFLDAAALRRECEQYWSAAAVRGFVRAHLGALSGRGGAVPAVGGVADVPGYWLPAAVRGLIALLGGGGGGGEGDGYGEGVQDSTAAELLAEATRRDAYRTAVFLVAVLGARGAGAEAEPWLRVALPKVADAAELTLATRCLWLAYGAGAYGPAGRAVLSEWLGGLTASVESGELEKALDALGGGSDPLPRQADDPRIRNLRSKAVEDSLRDAAVAGRSLATLYDALNGTPPRPTADAAAQDHDTPAPNPSLETLITALVEEGSTPEIELLRRAAELEARARRSALRDDSPQPVVWTMSVGLPAGVLLADLFDTAEAAAGRRTTALNALARPLATLADALLARTTELPTTLTVSIPWQPPIVLDHATPLAQTLATVHADIQRAVEADSPGSGRRQAEANRRRVEEQRQIASDRLGDAVEVLADYRRQGEEIHTGAKQAYDAVMSLLGSHAEGTL</sequence>
<evidence type="ECO:0000313" key="3">
    <source>
        <dbReference type="Proteomes" id="UP001500751"/>
    </source>
</evidence>
<gene>
    <name evidence="2" type="ORF">GCM10009839_71260</name>
</gene>
<feature type="compositionally biased region" description="Basic and acidic residues" evidence="1">
    <location>
        <begin position="548"/>
        <end position="561"/>
    </location>
</feature>
<organism evidence="2 3">
    <name type="scientific">Catenulispora yoronensis</name>
    <dbReference type="NCBI Taxonomy" id="450799"/>
    <lineage>
        <taxon>Bacteria</taxon>
        <taxon>Bacillati</taxon>
        <taxon>Actinomycetota</taxon>
        <taxon>Actinomycetes</taxon>
        <taxon>Catenulisporales</taxon>
        <taxon>Catenulisporaceae</taxon>
        <taxon>Catenulispora</taxon>
    </lineage>
</organism>
<feature type="region of interest" description="Disordered" evidence="1">
    <location>
        <begin position="539"/>
        <end position="562"/>
    </location>
</feature>
<protein>
    <submittedName>
        <fullName evidence="2">Uncharacterized protein</fullName>
    </submittedName>
</protein>
<feature type="region of interest" description="Disordered" evidence="1">
    <location>
        <begin position="380"/>
        <end position="403"/>
    </location>
</feature>
<feature type="region of interest" description="Disordered" evidence="1">
    <location>
        <begin position="1"/>
        <end position="30"/>
    </location>
</feature>
<evidence type="ECO:0000313" key="2">
    <source>
        <dbReference type="EMBL" id="GAA2053255.1"/>
    </source>
</evidence>
<proteinExistence type="predicted"/>
<comment type="caution">
    <text evidence="2">The sequence shown here is derived from an EMBL/GenBank/DDBJ whole genome shotgun (WGS) entry which is preliminary data.</text>
</comment>
<reference evidence="2 3" key="1">
    <citation type="journal article" date="2019" name="Int. J. Syst. Evol. Microbiol.">
        <title>The Global Catalogue of Microorganisms (GCM) 10K type strain sequencing project: providing services to taxonomists for standard genome sequencing and annotation.</title>
        <authorList>
            <consortium name="The Broad Institute Genomics Platform"/>
            <consortium name="The Broad Institute Genome Sequencing Center for Infectious Disease"/>
            <person name="Wu L."/>
            <person name="Ma J."/>
        </authorList>
    </citation>
    <scope>NUCLEOTIDE SEQUENCE [LARGE SCALE GENOMIC DNA]</scope>
    <source>
        <strain evidence="2 3">JCM 16014</strain>
    </source>
</reference>